<dbReference type="STRING" id="418985.A0A1V9X684"/>
<evidence type="ECO:0000256" key="6">
    <source>
        <dbReference type="ARBA" id="ARBA00011972"/>
    </source>
</evidence>
<keyword evidence="23" id="KW-1185">Reference proteome</keyword>
<dbReference type="Pfam" id="PF12529">
    <property type="entry name" value="Xylo_C"/>
    <property type="match status" value="1"/>
</dbReference>
<feature type="signal peptide" evidence="20">
    <location>
        <begin position="1"/>
        <end position="17"/>
    </location>
</feature>
<evidence type="ECO:0000256" key="20">
    <source>
        <dbReference type="SAM" id="SignalP"/>
    </source>
</evidence>
<dbReference type="InterPro" id="IPR024448">
    <property type="entry name" value="XylT_C"/>
</dbReference>
<keyword evidence="7" id="KW-0328">Glycosyltransferase</keyword>
<feature type="domain" description="Xylosyltransferase C-terminal" evidence="21">
    <location>
        <begin position="412"/>
        <end position="573"/>
    </location>
</feature>
<evidence type="ECO:0000313" key="22">
    <source>
        <dbReference type="EMBL" id="OQR69109.1"/>
    </source>
</evidence>
<evidence type="ECO:0000256" key="11">
    <source>
        <dbReference type="ARBA" id="ARBA00022824"/>
    </source>
</evidence>
<evidence type="ECO:0000256" key="13">
    <source>
        <dbReference type="ARBA" id="ARBA00022989"/>
    </source>
</evidence>
<keyword evidence="14" id="KW-0333">Golgi apparatus</keyword>
<dbReference type="AlphaFoldDB" id="A0A1V9X684"/>
<comment type="pathway">
    <text evidence="3">Glycan metabolism; chondroitin sulfate biosynthesis.</text>
</comment>
<evidence type="ECO:0000256" key="3">
    <source>
        <dbReference type="ARBA" id="ARBA00004840"/>
    </source>
</evidence>
<feature type="chain" id="PRO_5012551519" description="protein xylosyltransferase" evidence="20">
    <location>
        <begin position="18"/>
        <end position="626"/>
    </location>
</feature>
<evidence type="ECO:0000256" key="4">
    <source>
        <dbReference type="ARBA" id="ARBA00005093"/>
    </source>
</evidence>
<name>A0A1V9X684_9ACAR</name>
<keyword evidence="9" id="KW-0812">Transmembrane</keyword>
<evidence type="ECO:0000256" key="16">
    <source>
        <dbReference type="ARBA" id="ARBA00023157"/>
    </source>
</evidence>
<keyword evidence="16" id="KW-1015">Disulfide bond</keyword>
<evidence type="ECO:0000256" key="2">
    <source>
        <dbReference type="ARBA" id="ARBA00004648"/>
    </source>
</evidence>
<keyword evidence="8 22" id="KW-0808">Transferase</keyword>
<comment type="catalytic activity">
    <reaction evidence="19">
        <text>UDP-alpha-D-xylose + L-seryl-[protein] = 3-O-(beta-D-xylosyl)-L-seryl-[protein] + UDP + H(+)</text>
        <dbReference type="Rhea" id="RHEA:50192"/>
        <dbReference type="Rhea" id="RHEA-COMP:9863"/>
        <dbReference type="Rhea" id="RHEA-COMP:12567"/>
        <dbReference type="ChEBI" id="CHEBI:15378"/>
        <dbReference type="ChEBI" id="CHEBI:29999"/>
        <dbReference type="ChEBI" id="CHEBI:57632"/>
        <dbReference type="ChEBI" id="CHEBI:58223"/>
        <dbReference type="ChEBI" id="CHEBI:132085"/>
        <dbReference type="EC" id="2.4.2.26"/>
    </reaction>
</comment>
<dbReference type="PANTHER" id="PTHR46025">
    <property type="entry name" value="XYLOSYLTRANSFERASE OXT"/>
    <property type="match status" value="1"/>
</dbReference>
<dbReference type="GO" id="GO:0000139">
    <property type="term" value="C:Golgi membrane"/>
    <property type="evidence" value="ECO:0007669"/>
    <property type="project" value="UniProtKB-SubCell"/>
</dbReference>
<evidence type="ECO:0000256" key="1">
    <source>
        <dbReference type="ARBA" id="ARBA00004323"/>
    </source>
</evidence>
<evidence type="ECO:0000256" key="10">
    <source>
        <dbReference type="ARBA" id="ARBA00022723"/>
    </source>
</evidence>
<evidence type="ECO:0000256" key="9">
    <source>
        <dbReference type="ARBA" id="ARBA00022692"/>
    </source>
</evidence>
<organism evidence="22 23">
    <name type="scientific">Tropilaelaps mercedesae</name>
    <dbReference type="NCBI Taxonomy" id="418985"/>
    <lineage>
        <taxon>Eukaryota</taxon>
        <taxon>Metazoa</taxon>
        <taxon>Ecdysozoa</taxon>
        <taxon>Arthropoda</taxon>
        <taxon>Chelicerata</taxon>
        <taxon>Arachnida</taxon>
        <taxon>Acari</taxon>
        <taxon>Parasitiformes</taxon>
        <taxon>Mesostigmata</taxon>
        <taxon>Gamasina</taxon>
        <taxon>Dermanyssoidea</taxon>
        <taxon>Laelapidae</taxon>
        <taxon>Tropilaelaps</taxon>
    </lineage>
</organism>
<evidence type="ECO:0000256" key="8">
    <source>
        <dbReference type="ARBA" id="ARBA00022679"/>
    </source>
</evidence>
<proteinExistence type="inferred from homology"/>
<reference evidence="22 23" key="1">
    <citation type="journal article" date="2017" name="Gigascience">
        <title>Draft genome of the honey bee ectoparasitic mite, Tropilaelaps mercedesae, is shaped by the parasitic life history.</title>
        <authorList>
            <person name="Dong X."/>
            <person name="Armstrong S.D."/>
            <person name="Xia D."/>
            <person name="Makepeace B.L."/>
            <person name="Darby A.C."/>
            <person name="Kadowaki T."/>
        </authorList>
    </citation>
    <scope>NUCLEOTIDE SEQUENCE [LARGE SCALE GENOMIC DNA]</scope>
    <source>
        <strain evidence="22">Wuxi-XJTLU</strain>
    </source>
</reference>
<dbReference type="FunCoup" id="A0A1V9X684">
    <property type="interactions" value="306"/>
</dbReference>
<dbReference type="GO" id="GO:0005789">
    <property type="term" value="C:endoplasmic reticulum membrane"/>
    <property type="evidence" value="ECO:0007669"/>
    <property type="project" value="UniProtKB-SubCell"/>
</dbReference>
<comment type="similarity">
    <text evidence="5">Belongs to the glycosyltransferase 14 family. XylT subfamily.</text>
</comment>
<dbReference type="GO" id="GO:0046872">
    <property type="term" value="F:metal ion binding"/>
    <property type="evidence" value="ECO:0007669"/>
    <property type="project" value="UniProtKB-KW"/>
</dbReference>
<dbReference type="Proteomes" id="UP000192247">
    <property type="component" value="Unassembled WGS sequence"/>
</dbReference>
<gene>
    <name evidence="22" type="ORF">BIW11_04433</name>
</gene>
<keyword evidence="17" id="KW-0325">Glycoprotein</keyword>
<dbReference type="UniPathway" id="UPA00756"/>
<keyword evidence="12" id="KW-0735">Signal-anchor</keyword>
<protein>
    <recommendedName>
        <fullName evidence="6">protein xylosyltransferase</fullName>
        <ecNumber evidence="6">2.4.2.26</ecNumber>
    </recommendedName>
    <alternativeName>
        <fullName evidence="18">Peptide O-xylosyltransferase</fullName>
    </alternativeName>
</protein>
<evidence type="ECO:0000259" key="21">
    <source>
        <dbReference type="Pfam" id="PF12529"/>
    </source>
</evidence>
<dbReference type="PANTHER" id="PTHR46025:SF3">
    <property type="entry name" value="XYLOSYLTRANSFERASE OXT"/>
    <property type="match status" value="1"/>
</dbReference>
<evidence type="ECO:0000256" key="19">
    <source>
        <dbReference type="ARBA" id="ARBA00047847"/>
    </source>
</evidence>
<dbReference type="EC" id="2.4.2.26" evidence="6"/>
<keyword evidence="20" id="KW-0732">Signal</keyword>
<dbReference type="GO" id="GO:0015012">
    <property type="term" value="P:heparan sulfate proteoglycan biosynthetic process"/>
    <property type="evidence" value="ECO:0007669"/>
    <property type="project" value="UniProtKB-UniPathway"/>
</dbReference>
<dbReference type="InterPro" id="IPR003406">
    <property type="entry name" value="Glyco_trans_14"/>
</dbReference>
<dbReference type="InterPro" id="IPR043538">
    <property type="entry name" value="XYLT"/>
</dbReference>
<evidence type="ECO:0000256" key="17">
    <source>
        <dbReference type="ARBA" id="ARBA00023180"/>
    </source>
</evidence>
<comment type="caution">
    <text evidence="22">The sequence shown here is derived from an EMBL/GenBank/DDBJ whole genome shotgun (WGS) entry which is preliminary data.</text>
</comment>
<dbReference type="Pfam" id="PF02485">
    <property type="entry name" value="Branch"/>
    <property type="match status" value="1"/>
</dbReference>
<dbReference type="EMBL" id="MNPL01022103">
    <property type="protein sequence ID" value="OQR69109.1"/>
    <property type="molecule type" value="Genomic_DNA"/>
</dbReference>
<keyword evidence="15" id="KW-0472">Membrane</keyword>
<dbReference type="GO" id="GO:0050650">
    <property type="term" value="P:chondroitin sulfate proteoglycan biosynthetic process"/>
    <property type="evidence" value="ECO:0007669"/>
    <property type="project" value="TreeGrafter"/>
</dbReference>
<dbReference type="UniPathway" id="UPA00755"/>
<evidence type="ECO:0000256" key="15">
    <source>
        <dbReference type="ARBA" id="ARBA00023136"/>
    </source>
</evidence>
<dbReference type="GO" id="GO:0030158">
    <property type="term" value="F:protein xylosyltransferase activity"/>
    <property type="evidence" value="ECO:0007669"/>
    <property type="project" value="UniProtKB-EC"/>
</dbReference>
<dbReference type="InParanoid" id="A0A1V9X684"/>
<evidence type="ECO:0000256" key="12">
    <source>
        <dbReference type="ARBA" id="ARBA00022968"/>
    </source>
</evidence>
<dbReference type="OrthoDB" id="2019572at2759"/>
<comment type="pathway">
    <text evidence="4">Glycan metabolism; heparan sulfate biosynthesis.</text>
</comment>
<keyword evidence="11" id="KW-0256">Endoplasmic reticulum</keyword>
<keyword evidence="13" id="KW-1133">Transmembrane helix</keyword>
<evidence type="ECO:0000256" key="5">
    <source>
        <dbReference type="ARBA" id="ARBA00010195"/>
    </source>
</evidence>
<evidence type="ECO:0000256" key="14">
    <source>
        <dbReference type="ARBA" id="ARBA00023034"/>
    </source>
</evidence>
<comment type="subcellular location">
    <subcellularLocation>
        <location evidence="2">Endoplasmic reticulum membrane</location>
        <topology evidence="2">Single-pass type II membrane protein</topology>
    </subcellularLocation>
    <subcellularLocation>
        <location evidence="1">Golgi apparatus membrane</location>
        <topology evidence="1">Single-pass type II membrane protein</topology>
    </subcellularLocation>
</comment>
<evidence type="ECO:0000256" key="7">
    <source>
        <dbReference type="ARBA" id="ARBA00022676"/>
    </source>
</evidence>
<evidence type="ECO:0000313" key="23">
    <source>
        <dbReference type="Proteomes" id="UP000192247"/>
    </source>
</evidence>
<sequence length="626" mass="72431">MSCVWACLRIGAPLAVLVSPWLKDEPKCHCARSEDEKWERLTNHCAALQCQNCAQLYKTGLPLQMKKHRPVVPFAGVNKNLPRARIVFLLTVNGRALRQIKRLISALKGTTTLEHFFYIHVDQRQDYLYRSLKELEDPSWLRVTPQRFSTIWGGASLLQMLLVCFQELIYLDKSHNQWDYVVNLSESDFPIKRVDELEVFLGNNKGYNFVRSHGEDTSKRWRLAKNVKTQTPAVMFISKQALTKTFLECETRMWRLGDRELPRGIRFDGGSDWLALHKGFVQWIIENRANDHLLIGLETIFKYTLLPAESYFHTVLHNSAFCTLMVDNNLRFVNWRRKQGCKCQYKHIVDWCGCSPNVLLEDDAGKVAALDKKAIFFARKFEPVLSQKIIDIVEDKMLHIKRKPSSNPVSKVSYWQNEFHHLDRSPLSDQGRLSAWSSLARLSAHYMGQLGSRCVVRVSRVLEAWLFFKHDLFKGVIIQYEARAEHLPDPVKVEAIFSPNKSFQRSGKFENDLFDDRLRKIEVSSDFDVKELLFRNFPGILGPQSDPGVLHEWDRGPASSITFVWIDPAQVVAGSYEVKVNTGEQVQHHKPPLRKPLRPGIWTLKLFKNWVLMGETNFVEIGTPRR</sequence>
<evidence type="ECO:0000256" key="18">
    <source>
        <dbReference type="ARBA" id="ARBA00042865"/>
    </source>
</evidence>
<accession>A0A1V9X684</accession>
<keyword evidence="10" id="KW-0479">Metal-binding</keyword>